<reference evidence="1" key="1">
    <citation type="submission" date="2023-04" db="EMBL/GenBank/DDBJ databases">
        <title>Ambrosiozyma monospora NBRC 10751.</title>
        <authorList>
            <person name="Ichikawa N."/>
            <person name="Sato H."/>
            <person name="Tonouchi N."/>
        </authorList>
    </citation>
    <scope>NUCLEOTIDE SEQUENCE</scope>
    <source>
        <strain evidence="1">NBRC 10751</strain>
    </source>
</reference>
<name>A0ACB5SRF2_AMBMO</name>
<evidence type="ECO:0000313" key="1">
    <source>
        <dbReference type="EMBL" id="GME70411.1"/>
    </source>
</evidence>
<dbReference type="Proteomes" id="UP001165064">
    <property type="component" value="Unassembled WGS sequence"/>
</dbReference>
<protein>
    <submittedName>
        <fullName evidence="1">Unnamed protein product</fullName>
    </submittedName>
</protein>
<sequence>MDLFIDTLDVSYNTINLPKYVKVQWKFTPSTTTRAIFNSLKTIVLSNELSQLNTKSDHFEVYFLMSMMRPEDACTHSQYASSVNFLNIIIIASRSIVHSHQSNSNALGALMVPNVGSAGIYIRIMTENCFI</sequence>
<evidence type="ECO:0000313" key="2">
    <source>
        <dbReference type="Proteomes" id="UP001165064"/>
    </source>
</evidence>
<comment type="caution">
    <text evidence="1">The sequence shown here is derived from an EMBL/GenBank/DDBJ whole genome shotgun (WGS) entry which is preliminary data.</text>
</comment>
<proteinExistence type="predicted"/>
<organism evidence="1 2">
    <name type="scientific">Ambrosiozyma monospora</name>
    <name type="common">Yeast</name>
    <name type="synonym">Endomycopsis monosporus</name>
    <dbReference type="NCBI Taxonomy" id="43982"/>
    <lineage>
        <taxon>Eukaryota</taxon>
        <taxon>Fungi</taxon>
        <taxon>Dikarya</taxon>
        <taxon>Ascomycota</taxon>
        <taxon>Saccharomycotina</taxon>
        <taxon>Pichiomycetes</taxon>
        <taxon>Pichiales</taxon>
        <taxon>Pichiaceae</taxon>
        <taxon>Ambrosiozyma</taxon>
    </lineage>
</organism>
<accession>A0ACB5SRF2</accession>
<keyword evidence="2" id="KW-1185">Reference proteome</keyword>
<dbReference type="EMBL" id="BSXS01000032">
    <property type="protein sequence ID" value="GME70411.1"/>
    <property type="molecule type" value="Genomic_DNA"/>
</dbReference>
<gene>
    <name evidence="1" type="ORF">Amon02_000018600</name>
</gene>